<evidence type="ECO:0000313" key="3">
    <source>
        <dbReference type="Proteomes" id="UP000663829"/>
    </source>
</evidence>
<dbReference type="EMBL" id="CAJNOQ010075831">
    <property type="protein sequence ID" value="CAF1689408.1"/>
    <property type="molecule type" value="Genomic_DNA"/>
</dbReference>
<dbReference type="Proteomes" id="UP000681722">
    <property type="component" value="Unassembled WGS sequence"/>
</dbReference>
<protein>
    <submittedName>
        <fullName evidence="1">Uncharacterized protein</fullName>
    </submittedName>
</protein>
<sequence>LGPEATTNGNGSGAVVFNDMLDWLKSDFDELDLQTKEGAVSISQNTRSKKKL</sequence>
<accession>A0A816HT96</accession>
<evidence type="ECO:0000313" key="1">
    <source>
        <dbReference type="EMBL" id="CAF1689408.1"/>
    </source>
</evidence>
<dbReference type="Proteomes" id="UP000663829">
    <property type="component" value="Unassembled WGS sequence"/>
</dbReference>
<comment type="caution">
    <text evidence="1">The sequence shown here is derived from an EMBL/GenBank/DDBJ whole genome shotgun (WGS) entry which is preliminary data.</text>
</comment>
<evidence type="ECO:0000313" key="2">
    <source>
        <dbReference type="EMBL" id="CAF4078745.1"/>
    </source>
</evidence>
<organism evidence="1 3">
    <name type="scientific">Didymodactylos carnosus</name>
    <dbReference type="NCBI Taxonomy" id="1234261"/>
    <lineage>
        <taxon>Eukaryota</taxon>
        <taxon>Metazoa</taxon>
        <taxon>Spiralia</taxon>
        <taxon>Gnathifera</taxon>
        <taxon>Rotifera</taxon>
        <taxon>Eurotatoria</taxon>
        <taxon>Bdelloidea</taxon>
        <taxon>Philodinida</taxon>
        <taxon>Philodinidae</taxon>
        <taxon>Didymodactylos</taxon>
    </lineage>
</organism>
<dbReference type="EMBL" id="CAJOBC010028497">
    <property type="protein sequence ID" value="CAF4078745.1"/>
    <property type="molecule type" value="Genomic_DNA"/>
</dbReference>
<gene>
    <name evidence="1" type="ORF">GPM918_LOCUS46823</name>
    <name evidence="2" type="ORF">SRO942_LOCUS27971</name>
</gene>
<dbReference type="AlphaFoldDB" id="A0A816HT96"/>
<proteinExistence type="predicted"/>
<keyword evidence="3" id="KW-1185">Reference proteome</keyword>
<feature type="non-terminal residue" evidence="1">
    <location>
        <position position="1"/>
    </location>
</feature>
<name>A0A816HT96_9BILA</name>
<reference evidence="1" key="1">
    <citation type="submission" date="2021-02" db="EMBL/GenBank/DDBJ databases">
        <authorList>
            <person name="Nowell W R."/>
        </authorList>
    </citation>
    <scope>NUCLEOTIDE SEQUENCE</scope>
</reference>